<proteinExistence type="predicted"/>
<evidence type="ECO:0000313" key="2">
    <source>
        <dbReference type="Proteomes" id="UP001194468"/>
    </source>
</evidence>
<protein>
    <submittedName>
        <fullName evidence="1">Uncharacterized protein</fullName>
    </submittedName>
</protein>
<reference evidence="1" key="2">
    <citation type="journal article" date="2020" name="Nat. Commun.">
        <title>Large-scale genome sequencing of mycorrhizal fungi provides insights into the early evolution of symbiotic traits.</title>
        <authorList>
            <person name="Miyauchi S."/>
            <person name="Kiss E."/>
            <person name="Kuo A."/>
            <person name="Drula E."/>
            <person name="Kohler A."/>
            <person name="Sanchez-Garcia M."/>
            <person name="Morin E."/>
            <person name="Andreopoulos B."/>
            <person name="Barry K.W."/>
            <person name="Bonito G."/>
            <person name="Buee M."/>
            <person name="Carver A."/>
            <person name="Chen C."/>
            <person name="Cichocki N."/>
            <person name="Clum A."/>
            <person name="Culley D."/>
            <person name="Crous P.W."/>
            <person name="Fauchery L."/>
            <person name="Girlanda M."/>
            <person name="Hayes R.D."/>
            <person name="Keri Z."/>
            <person name="LaButti K."/>
            <person name="Lipzen A."/>
            <person name="Lombard V."/>
            <person name="Magnuson J."/>
            <person name="Maillard F."/>
            <person name="Murat C."/>
            <person name="Nolan M."/>
            <person name="Ohm R.A."/>
            <person name="Pangilinan J."/>
            <person name="Pereira M.F."/>
            <person name="Perotto S."/>
            <person name="Peter M."/>
            <person name="Pfister S."/>
            <person name="Riley R."/>
            <person name="Sitrit Y."/>
            <person name="Stielow J.B."/>
            <person name="Szollosi G."/>
            <person name="Zifcakova L."/>
            <person name="Stursova M."/>
            <person name="Spatafora J.W."/>
            <person name="Tedersoo L."/>
            <person name="Vaario L.M."/>
            <person name="Yamada A."/>
            <person name="Yan M."/>
            <person name="Wang P."/>
            <person name="Xu J."/>
            <person name="Bruns T."/>
            <person name="Baldrian P."/>
            <person name="Vilgalys R."/>
            <person name="Dunand C."/>
            <person name="Henrissat B."/>
            <person name="Grigoriev I.V."/>
            <person name="Hibbett D."/>
            <person name="Nagy L.G."/>
            <person name="Martin F.M."/>
        </authorList>
    </citation>
    <scope>NUCLEOTIDE SEQUENCE</scope>
    <source>
        <strain evidence="1">BED1</strain>
    </source>
</reference>
<sequence>MTHGGCPTYPQHDATGLLLTFAYIRTGATLWGYVDLGEHFNLGMEHAAFRKRSLIGMASIIMTIPQGDLKDAGEAAHMREDGDLIFALECAAECAHATRIMEALLRSINVPAYAEMRKGGRRDPGGFVTIRNLYSA</sequence>
<name>A0AAD4BFL1_BOLED</name>
<gene>
    <name evidence="1" type="ORF">L210DRAFT_3653329</name>
</gene>
<comment type="caution">
    <text evidence="1">The sequence shown here is derived from an EMBL/GenBank/DDBJ whole genome shotgun (WGS) entry which is preliminary data.</text>
</comment>
<organism evidence="1 2">
    <name type="scientific">Boletus edulis BED1</name>
    <dbReference type="NCBI Taxonomy" id="1328754"/>
    <lineage>
        <taxon>Eukaryota</taxon>
        <taxon>Fungi</taxon>
        <taxon>Dikarya</taxon>
        <taxon>Basidiomycota</taxon>
        <taxon>Agaricomycotina</taxon>
        <taxon>Agaricomycetes</taxon>
        <taxon>Agaricomycetidae</taxon>
        <taxon>Boletales</taxon>
        <taxon>Boletineae</taxon>
        <taxon>Boletaceae</taxon>
        <taxon>Boletoideae</taxon>
        <taxon>Boletus</taxon>
    </lineage>
</organism>
<accession>A0AAD4BFL1</accession>
<evidence type="ECO:0000313" key="1">
    <source>
        <dbReference type="EMBL" id="KAF8425017.1"/>
    </source>
</evidence>
<dbReference type="EMBL" id="WHUW01000099">
    <property type="protein sequence ID" value="KAF8425017.1"/>
    <property type="molecule type" value="Genomic_DNA"/>
</dbReference>
<dbReference type="AlphaFoldDB" id="A0AAD4BFL1"/>
<reference evidence="1" key="1">
    <citation type="submission" date="2019-10" db="EMBL/GenBank/DDBJ databases">
        <authorList>
            <consortium name="DOE Joint Genome Institute"/>
            <person name="Kuo A."/>
            <person name="Miyauchi S."/>
            <person name="Kiss E."/>
            <person name="Drula E."/>
            <person name="Kohler A."/>
            <person name="Sanchez-Garcia M."/>
            <person name="Andreopoulos B."/>
            <person name="Barry K.W."/>
            <person name="Bonito G."/>
            <person name="Buee M."/>
            <person name="Carver A."/>
            <person name="Chen C."/>
            <person name="Cichocki N."/>
            <person name="Clum A."/>
            <person name="Culley D."/>
            <person name="Crous P.W."/>
            <person name="Fauchery L."/>
            <person name="Girlanda M."/>
            <person name="Hayes R."/>
            <person name="Keri Z."/>
            <person name="LaButti K."/>
            <person name="Lipzen A."/>
            <person name="Lombard V."/>
            <person name="Magnuson J."/>
            <person name="Maillard F."/>
            <person name="Morin E."/>
            <person name="Murat C."/>
            <person name="Nolan M."/>
            <person name="Ohm R."/>
            <person name="Pangilinan J."/>
            <person name="Pereira M."/>
            <person name="Perotto S."/>
            <person name="Peter M."/>
            <person name="Riley R."/>
            <person name="Sitrit Y."/>
            <person name="Stielow B."/>
            <person name="Szollosi G."/>
            <person name="Zifcakova L."/>
            <person name="Stursova M."/>
            <person name="Spatafora J.W."/>
            <person name="Tedersoo L."/>
            <person name="Vaario L.-M."/>
            <person name="Yamada A."/>
            <person name="Yan M."/>
            <person name="Wang P."/>
            <person name="Xu J."/>
            <person name="Bruns T."/>
            <person name="Baldrian P."/>
            <person name="Vilgalys R."/>
            <person name="Henrissat B."/>
            <person name="Grigoriev I.V."/>
            <person name="Hibbett D."/>
            <person name="Nagy L.G."/>
            <person name="Martin F.M."/>
        </authorList>
    </citation>
    <scope>NUCLEOTIDE SEQUENCE</scope>
    <source>
        <strain evidence="1">BED1</strain>
    </source>
</reference>
<dbReference type="Proteomes" id="UP001194468">
    <property type="component" value="Unassembled WGS sequence"/>
</dbReference>
<keyword evidence="2" id="KW-1185">Reference proteome</keyword>